<protein>
    <recommendedName>
        <fullName evidence="2">F-box domain-containing protein</fullName>
    </recommendedName>
</protein>
<evidence type="ECO:0000256" key="1">
    <source>
        <dbReference type="SAM" id="MobiDB-lite"/>
    </source>
</evidence>
<gene>
    <name evidence="3" type="ORF">RDB_LOCUS175357</name>
</gene>
<sequence length="252" mass="29200">MAGTRASARLAMRRGKTNETKIEKPPPRKVRRTTTKSKKQDPPEKPGNSLDRFITMPLDIFTEITSYLLPIDIISLSRSSKLFREVLMCRSSRHIWTNSMSNIEILPPCPSDMSELAYLALLFSEYCTGCGLVIVKHIHLELRMRLCAACRKTRLIALDKFPSQLKYLVHKERTYFKVVKTLRCVGPPPTYDTTTDVNEINERFKELRQAGDQKALDAWMVQRMKIVESRIREAKAIQHFLDTQRYLLKAQR</sequence>
<proteinExistence type="predicted"/>
<feature type="region of interest" description="Disordered" evidence="1">
    <location>
        <begin position="1"/>
        <end position="50"/>
    </location>
</feature>
<dbReference type="AlphaFoldDB" id="A0A8H3DSR7"/>
<dbReference type="InterPro" id="IPR001810">
    <property type="entry name" value="F-box_dom"/>
</dbReference>
<evidence type="ECO:0000313" key="3">
    <source>
        <dbReference type="EMBL" id="CAE6534638.1"/>
    </source>
</evidence>
<feature type="compositionally biased region" description="Basic residues" evidence="1">
    <location>
        <begin position="27"/>
        <end position="37"/>
    </location>
</feature>
<organism evidence="3 4">
    <name type="scientific">Rhizoctonia solani</name>
    <dbReference type="NCBI Taxonomy" id="456999"/>
    <lineage>
        <taxon>Eukaryota</taxon>
        <taxon>Fungi</taxon>
        <taxon>Dikarya</taxon>
        <taxon>Basidiomycota</taxon>
        <taxon>Agaricomycotina</taxon>
        <taxon>Agaricomycetes</taxon>
        <taxon>Cantharellales</taxon>
        <taxon>Ceratobasidiaceae</taxon>
        <taxon>Rhizoctonia</taxon>
    </lineage>
</organism>
<reference evidence="3" key="1">
    <citation type="submission" date="2021-01" db="EMBL/GenBank/DDBJ databases">
        <authorList>
            <person name="Kaushik A."/>
        </authorList>
    </citation>
    <scope>NUCLEOTIDE SEQUENCE</scope>
    <source>
        <strain evidence="3">AG6-10EEA</strain>
    </source>
</reference>
<dbReference type="InterPro" id="IPR036047">
    <property type="entry name" value="F-box-like_dom_sf"/>
</dbReference>
<name>A0A8H3DSR7_9AGAM</name>
<evidence type="ECO:0000313" key="4">
    <source>
        <dbReference type="Proteomes" id="UP000663853"/>
    </source>
</evidence>
<evidence type="ECO:0000259" key="2">
    <source>
        <dbReference type="PROSITE" id="PS50181"/>
    </source>
</evidence>
<dbReference type="EMBL" id="CAJMXA010004104">
    <property type="protein sequence ID" value="CAE6534638.1"/>
    <property type="molecule type" value="Genomic_DNA"/>
</dbReference>
<accession>A0A8H3DSR7</accession>
<feature type="compositionally biased region" description="Basic and acidic residues" evidence="1">
    <location>
        <begin position="16"/>
        <end position="26"/>
    </location>
</feature>
<dbReference type="Proteomes" id="UP000663853">
    <property type="component" value="Unassembled WGS sequence"/>
</dbReference>
<comment type="caution">
    <text evidence="3">The sequence shown here is derived from an EMBL/GenBank/DDBJ whole genome shotgun (WGS) entry which is preliminary data.</text>
</comment>
<dbReference type="SUPFAM" id="SSF81383">
    <property type="entry name" value="F-box domain"/>
    <property type="match status" value="1"/>
</dbReference>
<dbReference type="PROSITE" id="PS50181">
    <property type="entry name" value="FBOX"/>
    <property type="match status" value="1"/>
</dbReference>
<feature type="domain" description="F-box" evidence="2">
    <location>
        <begin position="50"/>
        <end position="99"/>
    </location>
</feature>